<keyword evidence="1 10" id="KW-1003">Cell membrane</keyword>
<accession>A0A8J3IPI8</accession>
<evidence type="ECO:0000313" key="11">
    <source>
        <dbReference type="EMBL" id="GHO94560.1"/>
    </source>
</evidence>
<keyword evidence="12" id="KW-1185">Reference proteome</keyword>
<feature type="transmembrane region" description="Helical" evidence="10">
    <location>
        <begin position="176"/>
        <end position="198"/>
    </location>
</feature>
<comment type="subcellular location">
    <subcellularLocation>
        <location evidence="10">Cell membrane</location>
        <topology evidence="10">Multi-pass membrane protein</topology>
    </subcellularLocation>
</comment>
<dbReference type="NCBIfam" id="TIGR00023">
    <property type="entry name" value="glycerol-3-phosphate 1-O-acyltransferase PlsY"/>
    <property type="match status" value="1"/>
</dbReference>
<dbReference type="GO" id="GO:0008654">
    <property type="term" value="P:phospholipid biosynthetic process"/>
    <property type="evidence" value="ECO:0007669"/>
    <property type="project" value="UniProtKB-UniRule"/>
</dbReference>
<keyword evidence="7 10" id="KW-0472">Membrane</keyword>
<evidence type="ECO:0000256" key="2">
    <source>
        <dbReference type="ARBA" id="ARBA00022516"/>
    </source>
</evidence>
<gene>
    <name evidence="11" type="primary">plsY1</name>
    <name evidence="10" type="synonym">plsY</name>
    <name evidence="11" type="ORF">KSF_046080</name>
</gene>
<keyword evidence="9 10" id="KW-1208">Phospholipid metabolism</keyword>
<evidence type="ECO:0000256" key="3">
    <source>
        <dbReference type="ARBA" id="ARBA00022679"/>
    </source>
</evidence>
<evidence type="ECO:0000256" key="9">
    <source>
        <dbReference type="ARBA" id="ARBA00023264"/>
    </source>
</evidence>
<keyword evidence="11" id="KW-0012">Acyltransferase</keyword>
<sequence>MLAMIGSLLLCALIAYLWGSIPAGYWMGKLLRGKDFDIRQYGSHKIGATNVLRTLGKIPALIVFLFDISKGIVPLLLAMLIPQLNAAGWGPSVAGIATLLGHCFPVFIGFKGGRGVATGGGSVLMISPPIFVISLITTIGTIAISRFVSLGSIVGGLTTVICGIVFYFVSRANPTFFVHVSLAQLLFLVVAPSLVVIFHHDNINRLLSGTERKIGQKVAVSPEGAGEVHLLYSTVGYDAFFSCCSL</sequence>
<evidence type="ECO:0000256" key="8">
    <source>
        <dbReference type="ARBA" id="ARBA00023209"/>
    </source>
</evidence>
<comment type="subunit">
    <text evidence="10">Probably interacts with PlsX.</text>
</comment>
<dbReference type="Proteomes" id="UP000597444">
    <property type="component" value="Unassembled WGS sequence"/>
</dbReference>
<keyword evidence="4 10" id="KW-0812">Transmembrane</keyword>
<dbReference type="InterPro" id="IPR003811">
    <property type="entry name" value="G3P_acylTferase_PlsY"/>
</dbReference>
<dbReference type="RefSeq" id="WP_220205287.1">
    <property type="nucleotide sequence ID" value="NZ_BNJK01000001.1"/>
</dbReference>
<dbReference type="HAMAP" id="MF_01043">
    <property type="entry name" value="PlsY"/>
    <property type="match status" value="1"/>
</dbReference>
<evidence type="ECO:0000256" key="5">
    <source>
        <dbReference type="ARBA" id="ARBA00022989"/>
    </source>
</evidence>
<reference evidence="11" key="1">
    <citation type="submission" date="2020-10" db="EMBL/GenBank/DDBJ databases">
        <title>Taxonomic study of unclassified bacteria belonging to the class Ktedonobacteria.</title>
        <authorList>
            <person name="Yabe S."/>
            <person name="Wang C.M."/>
            <person name="Zheng Y."/>
            <person name="Sakai Y."/>
            <person name="Cavaletti L."/>
            <person name="Monciardini P."/>
            <person name="Donadio S."/>
        </authorList>
    </citation>
    <scope>NUCLEOTIDE SEQUENCE</scope>
    <source>
        <strain evidence="11">ID150040</strain>
    </source>
</reference>
<feature type="transmembrane region" description="Helical" evidence="10">
    <location>
        <begin position="58"/>
        <end position="81"/>
    </location>
</feature>
<keyword evidence="5 10" id="KW-1133">Transmembrane helix</keyword>
<evidence type="ECO:0000256" key="4">
    <source>
        <dbReference type="ARBA" id="ARBA00022692"/>
    </source>
</evidence>
<evidence type="ECO:0000256" key="1">
    <source>
        <dbReference type="ARBA" id="ARBA00022475"/>
    </source>
</evidence>
<comment type="similarity">
    <text evidence="10">Belongs to the PlsY family.</text>
</comment>
<evidence type="ECO:0000313" key="12">
    <source>
        <dbReference type="Proteomes" id="UP000597444"/>
    </source>
</evidence>
<comment type="catalytic activity">
    <reaction evidence="10">
        <text>an acyl phosphate + sn-glycerol 3-phosphate = a 1-acyl-sn-glycero-3-phosphate + phosphate</text>
        <dbReference type="Rhea" id="RHEA:34075"/>
        <dbReference type="ChEBI" id="CHEBI:43474"/>
        <dbReference type="ChEBI" id="CHEBI:57597"/>
        <dbReference type="ChEBI" id="CHEBI:57970"/>
        <dbReference type="ChEBI" id="CHEBI:59918"/>
        <dbReference type="EC" id="2.3.1.275"/>
    </reaction>
</comment>
<protein>
    <recommendedName>
        <fullName evidence="10">Glycerol-3-phosphate acyltransferase</fullName>
    </recommendedName>
    <alternativeName>
        <fullName evidence="10">Acyl-PO4 G3P acyltransferase</fullName>
    </alternativeName>
    <alternativeName>
        <fullName evidence="10">Acyl-phosphate--glycerol-3-phosphate acyltransferase</fullName>
    </alternativeName>
    <alternativeName>
        <fullName evidence="10">G3P acyltransferase</fullName>
        <shortName evidence="10">GPAT</shortName>
        <ecNumber evidence="10">2.3.1.275</ecNumber>
    </alternativeName>
    <alternativeName>
        <fullName evidence="10">Lysophosphatidic acid synthase</fullName>
        <shortName evidence="10">LPA synthase</shortName>
    </alternativeName>
</protein>
<dbReference type="EMBL" id="BNJK01000001">
    <property type="protein sequence ID" value="GHO94560.1"/>
    <property type="molecule type" value="Genomic_DNA"/>
</dbReference>
<feature type="transmembrane region" description="Helical" evidence="10">
    <location>
        <begin position="93"/>
        <end position="110"/>
    </location>
</feature>
<dbReference type="EC" id="2.3.1.275" evidence="10"/>
<feature type="transmembrane region" description="Helical" evidence="10">
    <location>
        <begin position="150"/>
        <end position="170"/>
    </location>
</feature>
<organism evidence="11 12">
    <name type="scientific">Reticulibacter mediterranei</name>
    <dbReference type="NCBI Taxonomy" id="2778369"/>
    <lineage>
        <taxon>Bacteria</taxon>
        <taxon>Bacillati</taxon>
        <taxon>Chloroflexota</taxon>
        <taxon>Ktedonobacteria</taxon>
        <taxon>Ktedonobacterales</taxon>
        <taxon>Reticulibacteraceae</taxon>
        <taxon>Reticulibacter</taxon>
    </lineage>
</organism>
<dbReference type="UniPathway" id="UPA00085"/>
<keyword evidence="6 10" id="KW-0443">Lipid metabolism</keyword>
<keyword evidence="8 10" id="KW-0594">Phospholipid biosynthesis</keyword>
<dbReference type="GO" id="GO:0005886">
    <property type="term" value="C:plasma membrane"/>
    <property type="evidence" value="ECO:0007669"/>
    <property type="project" value="UniProtKB-SubCell"/>
</dbReference>
<dbReference type="GO" id="GO:0043772">
    <property type="term" value="F:acyl-phosphate glycerol-3-phosphate acyltransferase activity"/>
    <property type="evidence" value="ECO:0007669"/>
    <property type="project" value="UniProtKB-UniRule"/>
</dbReference>
<comment type="function">
    <text evidence="10">Catalyzes the transfer of an acyl group from acyl-phosphate (acyl-PO(4)) to glycerol-3-phosphate (G3P) to form lysophosphatidic acid (LPA). This enzyme utilizes acyl-phosphate as fatty acyl donor, but not acyl-CoA or acyl-ACP.</text>
</comment>
<dbReference type="SMART" id="SM01207">
    <property type="entry name" value="G3P_acyltransf"/>
    <property type="match status" value="1"/>
</dbReference>
<dbReference type="PANTHER" id="PTHR30309">
    <property type="entry name" value="INNER MEMBRANE PROTEIN YGIH"/>
    <property type="match status" value="1"/>
</dbReference>
<dbReference type="AlphaFoldDB" id="A0A8J3IPI8"/>
<dbReference type="Pfam" id="PF02660">
    <property type="entry name" value="G3P_acyltransf"/>
    <property type="match status" value="1"/>
</dbReference>
<evidence type="ECO:0000256" key="7">
    <source>
        <dbReference type="ARBA" id="ARBA00023136"/>
    </source>
</evidence>
<dbReference type="PANTHER" id="PTHR30309:SF0">
    <property type="entry name" value="GLYCEROL-3-PHOSPHATE ACYLTRANSFERASE-RELATED"/>
    <property type="match status" value="1"/>
</dbReference>
<evidence type="ECO:0000256" key="10">
    <source>
        <dbReference type="HAMAP-Rule" id="MF_01043"/>
    </source>
</evidence>
<comment type="pathway">
    <text evidence="10">Lipid metabolism; phospholipid metabolism.</text>
</comment>
<keyword evidence="2 10" id="KW-0444">Lipid biosynthesis</keyword>
<name>A0A8J3IPI8_9CHLR</name>
<comment type="caution">
    <text evidence="11">The sequence shown here is derived from an EMBL/GenBank/DDBJ whole genome shotgun (WGS) entry which is preliminary data.</text>
</comment>
<proteinExistence type="inferred from homology"/>
<evidence type="ECO:0000256" key="6">
    <source>
        <dbReference type="ARBA" id="ARBA00023098"/>
    </source>
</evidence>
<keyword evidence="3 10" id="KW-0808">Transferase</keyword>
<feature type="transmembrane region" description="Helical" evidence="10">
    <location>
        <begin position="122"/>
        <end position="143"/>
    </location>
</feature>